<name>A0A392WAK0_9FABA</name>
<organism evidence="1 2">
    <name type="scientific">Trifolium medium</name>
    <dbReference type="NCBI Taxonomy" id="97028"/>
    <lineage>
        <taxon>Eukaryota</taxon>
        <taxon>Viridiplantae</taxon>
        <taxon>Streptophyta</taxon>
        <taxon>Embryophyta</taxon>
        <taxon>Tracheophyta</taxon>
        <taxon>Spermatophyta</taxon>
        <taxon>Magnoliopsida</taxon>
        <taxon>eudicotyledons</taxon>
        <taxon>Gunneridae</taxon>
        <taxon>Pentapetalae</taxon>
        <taxon>rosids</taxon>
        <taxon>fabids</taxon>
        <taxon>Fabales</taxon>
        <taxon>Fabaceae</taxon>
        <taxon>Papilionoideae</taxon>
        <taxon>50 kb inversion clade</taxon>
        <taxon>NPAAA clade</taxon>
        <taxon>Hologalegina</taxon>
        <taxon>IRL clade</taxon>
        <taxon>Trifolieae</taxon>
        <taxon>Trifolium</taxon>
    </lineage>
</organism>
<reference evidence="1 2" key="1">
    <citation type="journal article" date="2018" name="Front. Plant Sci.">
        <title>Red Clover (Trifolium pratense) and Zigzag Clover (T. medium) - A Picture of Genomic Similarities and Differences.</title>
        <authorList>
            <person name="Dluhosova J."/>
            <person name="Istvanek J."/>
            <person name="Nedelnik J."/>
            <person name="Repkova J."/>
        </authorList>
    </citation>
    <scope>NUCLEOTIDE SEQUENCE [LARGE SCALE GENOMIC DNA]</scope>
    <source>
        <strain evidence="2">cv. 10/8</strain>
        <tissue evidence="1">Leaf</tissue>
    </source>
</reference>
<accession>A0A392WAK0</accession>
<proteinExistence type="predicted"/>
<dbReference type="Proteomes" id="UP000265520">
    <property type="component" value="Unassembled WGS sequence"/>
</dbReference>
<dbReference type="AlphaFoldDB" id="A0A392WAK0"/>
<keyword evidence="2" id="KW-1185">Reference proteome</keyword>
<feature type="non-terminal residue" evidence="1">
    <location>
        <position position="1"/>
    </location>
</feature>
<evidence type="ECO:0000313" key="1">
    <source>
        <dbReference type="EMBL" id="MCI96823.1"/>
    </source>
</evidence>
<sequence>FRRAGEITEWHWHWQWQWQWREVLTASNEQHLLALKELLVSFILQPDIFGR</sequence>
<evidence type="ECO:0000313" key="2">
    <source>
        <dbReference type="Proteomes" id="UP000265520"/>
    </source>
</evidence>
<protein>
    <submittedName>
        <fullName evidence="1">Uncharacterized protein</fullName>
    </submittedName>
</protein>
<comment type="caution">
    <text evidence="1">The sequence shown here is derived from an EMBL/GenBank/DDBJ whole genome shotgun (WGS) entry which is preliminary data.</text>
</comment>
<dbReference type="EMBL" id="LXQA011425024">
    <property type="protein sequence ID" value="MCI96823.1"/>
    <property type="molecule type" value="Genomic_DNA"/>
</dbReference>